<gene>
    <name evidence="3" type="ORF">MGU_02182</name>
</gene>
<feature type="compositionally biased region" description="Polar residues" evidence="1">
    <location>
        <begin position="178"/>
        <end position="187"/>
    </location>
</feature>
<accession>A0A0B4H7A6</accession>
<protein>
    <submittedName>
        <fullName evidence="3">Uncharacterized protein</fullName>
    </submittedName>
</protein>
<feature type="compositionally biased region" description="Low complexity" evidence="1">
    <location>
        <begin position="369"/>
        <end position="382"/>
    </location>
</feature>
<evidence type="ECO:0000313" key="4">
    <source>
        <dbReference type="Proteomes" id="UP000031192"/>
    </source>
</evidence>
<evidence type="ECO:0000256" key="2">
    <source>
        <dbReference type="SAM" id="SignalP"/>
    </source>
</evidence>
<feature type="compositionally biased region" description="Low complexity" evidence="1">
    <location>
        <begin position="230"/>
        <end position="242"/>
    </location>
</feature>
<organism evidence="3 4">
    <name type="scientific">Metarhizium guizhouense (strain ARSEF 977)</name>
    <dbReference type="NCBI Taxonomy" id="1276136"/>
    <lineage>
        <taxon>Eukaryota</taxon>
        <taxon>Fungi</taxon>
        <taxon>Dikarya</taxon>
        <taxon>Ascomycota</taxon>
        <taxon>Pezizomycotina</taxon>
        <taxon>Sordariomycetes</taxon>
        <taxon>Hypocreomycetidae</taxon>
        <taxon>Hypocreales</taxon>
        <taxon>Clavicipitaceae</taxon>
        <taxon>Metarhizium</taxon>
    </lineage>
</organism>
<feature type="signal peptide" evidence="2">
    <location>
        <begin position="1"/>
        <end position="17"/>
    </location>
</feature>
<comment type="caution">
    <text evidence="3">The sequence shown here is derived from an EMBL/GenBank/DDBJ whole genome shotgun (WGS) entry which is preliminary data.</text>
</comment>
<evidence type="ECO:0000313" key="3">
    <source>
        <dbReference type="EMBL" id="KID91228.1"/>
    </source>
</evidence>
<dbReference type="HOGENOM" id="CLU_061222_0_0_1"/>
<keyword evidence="4" id="KW-1185">Reference proteome</keyword>
<feature type="compositionally biased region" description="Polar residues" evidence="1">
    <location>
        <begin position="248"/>
        <end position="259"/>
    </location>
</feature>
<feature type="region of interest" description="Disordered" evidence="1">
    <location>
        <begin position="118"/>
        <end position="262"/>
    </location>
</feature>
<proteinExistence type="predicted"/>
<feature type="chain" id="PRO_5002103937" evidence="2">
    <location>
        <begin position="18"/>
        <end position="382"/>
    </location>
</feature>
<reference evidence="3 4" key="1">
    <citation type="journal article" date="2014" name="Proc. Natl. Acad. Sci. U.S.A.">
        <title>Trajectory and genomic determinants of fungal-pathogen speciation and host adaptation.</title>
        <authorList>
            <person name="Hu X."/>
            <person name="Xiao G."/>
            <person name="Zheng P."/>
            <person name="Shang Y."/>
            <person name="Su Y."/>
            <person name="Zhang X."/>
            <person name="Liu X."/>
            <person name="Zhan S."/>
            <person name="St Leger R.J."/>
            <person name="Wang C."/>
        </authorList>
    </citation>
    <scope>NUCLEOTIDE SEQUENCE [LARGE SCALE GENOMIC DNA]</scope>
    <source>
        <strain evidence="3 4">ARSEF 977</strain>
    </source>
</reference>
<name>A0A0B4H7A6_METGA</name>
<keyword evidence="2" id="KW-0732">Signal</keyword>
<dbReference type="AlphaFoldDB" id="A0A0B4H7A6"/>
<feature type="region of interest" description="Disordered" evidence="1">
    <location>
        <begin position="357"/>
        <end position="382"/>
    </location>
</feature>
<dbReference type="Proteomes" id="UP000031192">
    <property type="component" value="Unassembled WGS sequence"/>
</dbReference>
<dbReference type="EMBL" id="AZNH01000004">
    <property type="protein sequence ID" value="KID91228.1"/>
    <property type="molecule type" value="Genomic_DNA"/>
</dbReference>
<evidence type="ECO:0000256" key="1">
    <source>
        <dbReference type="SAM" id="MobiDB-lite"/>
    </source>
</evidence>
<sequence length="382" mass="41224">MKNAVLISLFLAESVLAMPPAQRHAFPRQDVAQKYKLGHQFDNHWRDDCSSKQAGKKDFTKEMDCMIGSLTSTMKDACVDEAREKVKACNAQQTTKQCIEGPWLEMIDCSNGATVPVWAELDPNNEPDSSTSPVQAEDEATGNIKGSGVSGNKKRADSTSVIQSEDEATGNGPEVSNKPDNSTSTGQTEDEATGNGPDVFNKPDNSTSPVQAEDEATDKDAEVPNKPDNSTSTGQTETGTTGNDPEGPTSTGPGTNITEQDTEYSDLWVGKCLAPSLKAWEECLQIEDSDRKCERTRNENDMKCLLDNSKARAKTDSTHNDCASTAITAVNDCFYTDNKGKTLPQCQREQWDAYPKCVEQHGPGNTTQSAQDSSSSGSPSTP</sequence>